<dbReference type="InterPro" id="IPR006053">
    <property type="entry name" value="TNF"/>
</dbReference>
<evidence type="ECO:0000256" key="6">
    <source>
        <dbReference type="ARBA" id="ARBA00022968"/>
    </source>
</evidence>
<dbReference type="GO" id="GO:0032496">
    <property type="term" value="P:response to lipopolysaccharide"/>
    <property type="evidence" value="ECO:0007669"/>
    <property type="project" value="Ensembl"/>
</dbReference>
<comment type="subcellular location">
    <subcellularLocation>
        <location evidence="1">Membrane</location>
        <topology evidence="1">Single-pass type II membrane protein</topology>
    </subcellularLocation>
</comment>
<keyword evidence="9" id="KW-1015">Disulfide bond</keyword>
<organism evidence="13 14">
    <name type="scientific">Sander lucioperca</name>
    <name type="common">Pike-perch</name>
    <name type="synonym">Perca lucioperca</name>
    <dbReference type="NCBI Taxonomy" id="283035"/>
    <lineage>
        <taxon>Eukaryota</taxon>
        <taxon>Metazoa</taxon>
        <taxon>Chordata</taxon>
        <taxon>Craniata</taxon>
        <taxon>Vertebrata</taxon>
        <taxon>Euteleostomi</taxon>
        <taxon>Actinopterygii</taxon>
        <taxon>Neopterygii</taxon>
        <taxon>Teleostei</taxon>
        <taxon>Neoteleostei</taxon>
        <taxon>Acanthomorphata</taxon>
        <taxon>Eupercaria</taxon>
        <taxon>Perciformes</taxon>
        <taxon>Percoidei</taxon>
        <taxon>Percidae</taxon>
        <taxon>Luciopercinae</taxon>
        <taxon>Sander</taxon>
    </lineage>
</organism>
<comment type="similarity">
    <text evidence="2">Belongs to the tumor necrosis factor family.</text>
</comment>
<dbReference type="GO" id="GO:0042742">
    <property type="term" value="P:defense response to bacterium"/>
    <property type="evidence" value="ECO:0007669"/>
    <property type="project" value="Ensembl"/>
</dbReference>
<dbReference type="Ensembl" id="ENSSLUT00000003511.1">
    <property type="protein sequence ID" value="ENSSLUP00000003402.1"/>
    <property type="gene ID" value="ENSSLUG00000001479.1"/>
</dbReference>
<reference evidence="13" key="2">
    <citation type="submission" date="2025-09" db="UniProtKB">
        <authorList>
            <consortium name="Ensembl"/>
        </authorList>
    </citation>
    <scope>IDENTIFICATION</scope>
</reference>
<dbReference type="GO" id="GO:1902038">
    <property type="term" value="P:positive regulation of hematopoietic stem cell differentiation"/>
    <property type="evidence" value="ECO:0007669"/>
    <property type="project" value="Ensembl"/>
</dbReference>
<keyword evidence="8 11" id="KW-0472">Membrane</keyword>
<evidence type="ECO:0000256" key="7">
    <source>
        <dbReference type="ARBA" id="ARBA00022989"/>
    </source>
</evidence>
<reference evidence="13" key="1">
    <citation type="submission" date="2025-08" db="UniProtKB">
        <authorList>
            <consortium name="Ensembl"/>
        </authorList>
    </citation>
    <scope>IDENTIFICATION</scope>
</reference>
<proteinExistence type="inferred from homology"/>
<dbReference type="GO" id="GO:0043330">
    <property type="term" value="P:response to exogenous dsRNA"/>
    <property type="evidence" value="ECO:0007669"/>
    <property type="project" value="Ensembl"/>
</dbReference>
<evidence type="ECO:0000256" key="3">
    <source>
        <dbReference type="ARBA" id="ARBA00013893"/>
    </source>
</evidence>
<evidence type="ECO:0000313" key="14">
    <source>
        <dbReference type="Proteomes" id="UP000694568"/>
    </source>
</evidence>
<dbReference type="Pfam" id="PF00229">
    <property type="entry name" value="TNF"/>
    <property type="match status" value="1"/>
</dbReference>
<keyword evidence="5 11" id="KW-0812">Transmembrane</keyword>
<dbReference type="SUPFAM" id="SSF49842">
    <property type="entry name" value="TNF-like"/>
    <property type="match status" value="1"/>
</dbReference>
<evidence type="ECO:0000256" key="8">
    <source>
        <dbReference type="ARBA" id="ARBA00023136"/>
    </source>
</evidence>
<dbReference type="GO" id="GO:0070207">
    <property type="term" value="P:protein homotrimerization"/>
    <property type="evidence" value="ECO:0007669"/>
    <property type="project" value="Ensembl"/>
</dbReference>
<sequence>MEGECKVVLDAAVDTEARTQTLRVKPSSKLTTALLLFTLCLAVAAAAVLVFNRHDPGHDEENFDLHHTLRQISNVRAAIHLEGEYNPKRKTSVEWKNGVDQSHFQGGLELNDNEIVIPRTGLYFVYSQASFRVNCISSDADDTTSKPMVHLSHTVKRWSSSYGGRDTTKSYQTILHSVRTACQMKASSDPDEEGSWFSAVYMGAVFNLMRGDRLKTVMEEKMLQGLEDDQGKTFFGVFAL</sequence>
<dbReference type="GO" id="GO:0046685">
    <property type="term" value="P:response to arsenic-containing substance"/>
    <property type="evidence" value="ECO:0007669"/>
    <property type="project" value="Ensembl"/>
</dbReference>
<evidence type="ECO:0000256" key="1">
    <source>
        <dbReference type="ARBA" id="ARBA00004606"/>
    </source>
</evidence>
<dbReference type="Gene3D" id="2.60.120.40">
    <property type="match status" value="1"/>
</dbReference>
<dbReference type="GO" id="GO:0016020">
    <property type="term" value="C:membrane"/>
    <property type="evidence" value="ECO:0007669"/>
    <property type="project" value="UniProtKB-SubCell"/>
</dbReference>
<evidence type="ECO:0000259" key="12">
    <source>
        <dbReference type="PROSITE" id="PS50049"/>
    </source>
</evidence>
<evidence type="ECO:0000256" key="9">
    <source>
        <dbReference type="ARBA" id="ARBA00023157"/>
    </source>
</evidence>
<dbReference type="AlphaFoldDB" id="A0A8C9X0S4"/>
<dbReference type="PROSITE" id="PS50049">
    <property type="entry name" value="THD_2"/>
    <property type="match status" value="1"/>
</dbReference>
<dbReference type="PANTHER" id="PTHR11471:SF23">
    <property type="entry name" value="TUMOR NECROSIS FACTOR"/>
    <property type="match status" value="1"/>
</dbReference>
<dbReference type="GO" id="GO:0001889">
    <property type="term" value="P:liver development"/>
    <property type="evidence" value="ECO:0007669"/>
    <property type="project" value="Ensembl"/>
</dbReference>
<feature type="domain" description="THD" evidence="12">
    <location>
        <begin position="77"/>
        <end position="240"/>
    </location>
</feature>
<dbReference type="GO" id="GO:0005164">
    <property type="term" value="F:tumor necrosis factor receptor binding"/>
    <property type="evidence" value="ECO:0007669"/>
    <property type="project" value="InterPro"/>
</dbReference>
<dbReference type="GO" id="GO:0005615">
    <property type="term" value="C:extracellular space"/>
    <property type="evidence" value="ECO:0007669"/>
    <property type="project" value="UniProtKB-KW"/>
</dbReference>
<evidence type="ECO:0000256" key="5">
    <source>
        <dbReference type="ARBA" id="ARBA00022692"/>
    </source>
</evidence>
<evidence type="ECO:0000313" key="13">
    <source>
        <dbReference type="Ensembl" id="ENSSLUP00000003402.1"/>
    </source>
</evidence>
<dbReference type="GO" id="GO:1901222">
    <property type="term" value="P:regulation of non-canonical NF-kappaB signal transduction"/>
    <property type="evidence" value="ECO:0007669"/>
    <property type="project" value="Ensembl"/>
</dbReference>
<dbReference type="GeneTree" id="ENSGT01060000248544"/>
<dbReference type="GO" id="GO:0009615">
    <property type="term" value="P:response to virus"/>
    <property type="evidence" value="ECO:0007669"/>
    <property type="project" value="Ensembl"/>
</dbReference>
<keyword evidence="6" id="KW-0735">Signal-anchor</keyword>
<dbReference type="Proteomes" id="UP000694568">
    <property type="component" value="Unplaced"/>
</dbReference>
<dbReference type="GO" id="GO:0006954">
    <property type="term" value="P:inflammatory response"/>
    <property type="evidence" value="ECO:0007669"/>
    <property type="project" value="Ensembl"/>
</dbReference>
<dbReference type="CDD" id="cd00184">
    <property type="entry name" value="TNF"/>
    <property type="match status" value="1"/>
</dbReference>
<evidence type="ECO:0000256" key="11">
    <source>
        <dbReference type="SAM" id="Phobius"/>
    </source>
</evidence>
<protein>
    <recommendedName>
        <fullName evidence="3">Tumor necrosis factor</fullName>
    </recommendedName>
    <alternativeName>
        <fullName evidence="10">TNF-alpha</fullName>
    </alternativeName>
</protein>
<dbReference type="GO" id="GO:0005125">
    <property type="term" value="F:cytokine activity"/>
    <property type="evidence" value="ECO:0007669"/>
    <property type="project" value="UniProtKB-KW"/>
</dbReference>
<evidence type="ECO:0000256" key="4">
    <source>
        <dbReference type="ARBA" id="ARBA00022514"/>
    </source>
</evidence>
<dbReference type="SMART" id="SM00207">
    <property type="entry name" value="TNF"/>
    <property type="match status" value="1"/>
</dbReference>
<name>A0A8C9X0S4_SANLU</name>
<dbReference type="InterPro" id="IPR006052">
    <property type="entry name" value="TNF_dom"/>
</dbReference>
<dbReference type="GO" id="GO:0007219">
    <property type="term" value="P:Notch signaling pathway"/>
    <property type="evidence" value="ECO:0007669"/>
    <property type="project" value="Ensembl"/>
</dbReference>
<dbReference type="GO" id="GO:0031101">
    <property type="term" value="P:fin regeneration"/>
    <property type="evidence" value="ECO:0007669"/>
    <property type="project" value="Ensembl"/>
</dbReference>
<dbReference type="PRINTS" id="PR01234">
    <property type="entry name" value="TNECROSISFCT"/>
</dbReference>
<dbReference type="InterPro" id="IPR008983">
    <property type="entry name" value="Tumour_necrosis_fac-like_dom"/>
</dbReference>
<keyword evidence="14" id="KW-1185">Reference proteome</keyword>
<keyword evidence="4" id="KW-0202">Cytokine</keyword>
<dbReference type="GO" id="GO:0006955">
    <property type="term" value="P:immune response"/>
    <property type="evidence" value="ECO:0007669"/>
    <property type="project" value="Ensembl"/>
</dbReference>
<dbReference type="GO" id="GO:0060729">
    <property type="term" value="P:intestinal epithelial structure maintenance"/>
    <property type="evidence" value="ECO:0007669"/>
    <property type="project" value="Ensembl"/>
</dbReference>
<evidence type="ECO:0000256" key="2">
    <source>
        <dbReference type="ARBA" id="ARBA00008670"/>
    </source>
</evidence>
<dbReference type="GO" id="GO:0006914">
    <property type="term" value="P:autophagy"/>
    <property type="evidence" value="ECO:0007669"/>
    <property type="project" value="Ensembl"/>
</dbReference>
<accession>A0A8C9X0S4</accession>
<feature type="transmembrane region" description="Helical" evidence="11">
    <location>
        <begin position="30"/>
        <end position="51"/>
    </location>
</feature>
<dbReference type="PANTHER" id="PTHR11471">
    <property type="entry name" value="TUMOR NECROSIS FACTOR FAMILY MEMBER"/>
    <property type="match status" value="1"/>
</dbReference>
<dbReference type="GO" id="GO:0060218">
    <property type="term" value="P:hematopoietic stem cell differentiation"/>
    <property type="evidence" value="ECO:0007669"/>
    <property type="project" value="Ensembl"/>
</dbReference>
<evidence type="ECO:0000256" key="10">
    <source>
        <dbReference type="ARBA" id="ARBA00029751"/>
    </source>
</evidence>
<keyword evidence="7 11" id="KW-1133">Transmembrane helix</keyword>